<dbReference type="Pfam" id="PF07005">
    <property type="entry name" value="SBD_N"/>
    <property type="match status" value="1"/>
</dbReference>
<keyword evidence="4" id="KW-0418">Kinase</keyword>
<evidence type="ECO:0000256" key="5">
    <source>
        <dbReference type="ARBA" id="ARBA00022840"/>
    </source>
</evidence>
<dbReference type="Gene3D" id="3.40.50.10840">
    <property type="entry name" value="Putative sugar-binding, N-terminal domain"/>
    <property type="match status" value="1"/>
</dbReference>
<evidence type="ECO:0008006" key="11">
    <source>
        <dbReference type="Google" id="ProtNLM"/>
    </source>
</evidence>
<keyword evidence="3" id="KW-0547">Nucleotide-binding</keyword>
<dbReference type="Pfam" id="PF17042">
    <property type="entry name" value="NBD_C"/>
    <property type="match status" value="1"/>
</dbReference>
<dbReference type="Gene3D" id="3.40.980.20">
    <property type="entry name" value="Four-carbon acid sugar kinase, nucleotide binding domain"/>
    <property type="match status" value="1"/>
</dbReference>
<keyword evidence="6" id="KW-0119">Carbohydrate metabolism</keyword>
<dbReference type="Proteomes" id="UP000193963">
    <property type="component" value="Unassembled WGS sequence"/>
</dbReference>
<evidence type="ECO:0000259" key="8">
    <source>
        <dbReference type="Pfam" id="PF17042"/>
    </source>
</evidence>
<keyword evidence="2" id="KW-0808">Transferase</keyword>
<dbReference type="SUPFAM" id="SSF142764">
    <property type="entry name" value="YgbK-like"/>
    <property type="match status" value="1"/>
</dbReference>
<gene>
    <name evidence="9" type="ORF">PSM7751_03271</name>
</gene>
<dbReference type="AlphaFoldDB" id="A0A1X6ZXF5"/>
<sequence length="345" mass="35439">MRAKVLIIADDLTGALDSAVGFAAPGRRVMVARSPEDVAETWATRPDVLAVNTSSREISAKAAAARVTHALEALSPDDFDVVMKKVDSRLKGNPAAETAALARWAGRARQVACPAIPEMDRRVEGGALVGAGVADPIPVASRFDDPVEVPEIGSDAELDRLITDAPDSPLWIGARGLSFALARQLGVTAPPDTGLAAPVMIANGSRDPVTLTQIAALPENLTRIEAPDGTTSDAVPTPGQPLALTITDGGGALPGAEAARRFAETIARTARAARPAALVICGGESAQAALDRLSVTSLQIIAELRPGLPLCRIDTAWGPVDIVTKSGGFGAPGLLAEIVTTAGTR</sequence>
<name>A0A1X6ZXF5_9RHOB</name>
<feature type="domain" description="Four-carbon acid sugar kinase N-terminal" evidence="7">
    <location>
        <begin position="6"/>
        <end position="133"/>
    </location>
</feature>
<dbReference type="InterPro" id="IPR031475">
    <property type="entry name" value="NBD_C"/>
</dbReference>
<accession>A0A1X6ZXF5</accession>
<dbReference type="InterPro" id="IPR010737">
    <property type="entry name" value="4-carb_acid_sugar_kinase_N"/>
</dbReference>
<evidence type="ECO:0000256" key="1">
    <source>
        <dbReference type="ARBA" id="ARBA00005715"/>
    </source>
</evidence>
<evidence type="ECO:0000259" key="7">
    <source>
        <dbReference type="Pfam" id="PF07005"/>
    </source>
</evidence>
<dbReference type="InterPro" id="IPR042213">
    <property type="entry name" value="NBD_C_sf"/>
</dbReference>
<keyword evidence="10" id="KW-1185">Reference proteome</keyword>
<dbReference type="GO" id="GO:0005524">
    <property type="term" value="F:ATP binding"/>
    <property type="evidence" value="ECO:0007669"/>
    <property type="project" value="UniProtKB-KW"/>
</dbReference>
<evidence type="ECO:0000256" key="2">
    <source>
        <dbReference type="ARBA" id="ARBA00022679"/>
    </source>
</evidence>
<evidence type="ECO:0000313" key="10">
    <source>
        <dbReference type="Proteomes" id="UP000193963"/>
    </source>
</evidence>
<comment type="similarity">
    <text evidence="1">Belongs to the four-carbon acid sugar kinase family.</text>
</comment>
<dbReference type="GO" id="GO:0016301">
    <property type="term" value="F:kinase activity"/>
    <property type="evidence" value="ECO:0007669"/>
    <property type="project" value="UniProtKB-KW"/>
</dbReference>
<proteinExistence type="inferred from homology"/>
<dbReference type="EMBL" id="FWFN01000007">
    <property type="protein sequence ID" value="SLN64382.1"/>
    <property type="molecule type" value="Genomic_DNA"/>
</dbReference>
<feature type="domain" description="Four-carbon acid sugar kinase nucleotide binding" evidence="8">
    <location>
        <begin position="258"/>
        <end position="333"/>
    </location>
</feature>
<evidence type="ECO:0000256" key="6">
    <source>
        <dbReference type="ARBA" id="ARBA00023277"/>
    </source>
</evidence>
<evidence type="ECO:0000256" key="4">
    <source>
        <dbReference type="ARBA" id="ARBA00022777"/>
    </source>
</evidence>
<dbReference type="InterPro" id="IPR037051">
    <property type="entry name" value="4-carb_acid_sugar_kinase_N_sf"/>
</dbReference>
<evidence type="ECO:0000313" key="9">
    <source>
        <dbReference type="EMBL" id="SLN64382.1"/>
    </source>
</evidence>
<evidence type="ECO:0000256" key="3">
    <source>
        <dbReference type="ARBA" id="ARBA00022741"/>
    </source>
</evidence>
<reference evidence="9 10" key="1">
    <citation type="submission" date="2017-03" db="EMBL/GenBank/DDBJ databases">
        <authorList>
            <person name="Afonso C.L."/>
            <person name="Miller P.J."/>
            <person name="Scott M.A."/>
            <person name="Spackman E."/>
            <person name="Goraichik I."/>
            <person name="Dimitrov K.M."/>
            <person name="Suarez D.L."/>
            <person name="Swayne D.E."/>
        </authorList>
    </citation>
    <scope>NUCLEOTIDE SEQUENCE [LARGE SCALE GENOMIC DNA]</scope>
    <source>
        <strain evidence="9 10">CECT 7751</strain>
    </source>
</reference>
<protein>
    <recommendedName>
        <fullName evidence="11">Four-carbon acid sugar kinase family protein</fullName>
    </recommendedName>
</protein>
<keyword evidence="5" id="KW-0067">ATP-binding</keyword>
<organism evidence="9 10">
    <name type="scientific">Pseudooceanicola marinus</name>
    <dbReference type="NCBI Taxonomy" id="396013"/>
    <lineage>
        <taxon>Bacteria</taxon>
        <taxon>Pseudomonadati</taxon>
        <taxon>Pseudomonadota</taxon>
        <taxon>Alphaproteobacteria</taxon>
        <taxon>Rhodobacterales</taxon>
        <taxon>Paracoccaceae</taxon>
        <taxon>Pseudooceanicola</taxon>
    </lineage>
</organism>